<evidence type="ECO:0000313" key="2">
    <source>
        <dbReference type="Proteomes" id="UP000499080"/>
    </source>
</evidence>
<protein>
    <submittedName>
        <fullName evidence="1">Uncharacterized protein</fullName>
    </submittedName>
</protein>
<comment type="caution">
    <text evidence="1">The sequence shown here is derived from an EMBL/GenBank/DDBJ whole genome shotgun (WGS) entry which is preliminary data.</text>
</comment>
<dbReference type="Proteomes" id="UP000499080">
    <property type="component" value="Unassembled WGS sequence"/>
</dbReference>
<accession>A0A4Y2QAT8</accession>
<reference evidence="1 2" key="1">
    <citation type="journal article" date="2019" name="Sci. Rep.">
        <title>Orb-weaving spider Araneus ventricosus genome elucidates the spidroin gene catalogue.</title>
        <authorList>
            <person name="Kono N."/>
            <person name="Nakamura H."/>
            <person name="Ohtoshi R."/>
            <person name="Moran D.A.P."/>
            <person name="Shinohara A."/>
            <person name="Yoshida Y."/>
            <person name="Fujiwara M."/>
            <person name="Mori M."/>
            <person name="Tomita M."/>
            <person name="Arakawa K."/>
        </authorList>
    </citation>
    <scope>NUCLEOTIDE SEQUENCE [LARGE SCALE GENOMIC DNA]</scope>
</reference>
<dbReference type="EMBL" id="BGPR01013228">
    <property type="protein sequence ID" value="GBN59737.1"/>
    <property type="molecule type" value="Genomic_DNA"/>
</dbReference>
<dbReference type="AlphaFoldDB" id="A0A4Y2QAT8"/>
<keyword evidence="2" id="KW-1185">Reference proteome</keyword>
<gene>
    <name evidence="1" type="ORF">AVEN_237495_1</name>
</gene>
<organism evidence="1 2">
    <name type="scientific">Araneus ventricosus</name>
    <name type="common">Orbweaver spider</name>
    <name type="synonym">Epeira ventricosa</name>
    <dbReference type="NCBI Taxonomy" id="182803"/>
    <lineage>
        <taxon>Eukaryota</taxon>
        <taxon>Metazoa</taxon>
        <taxon>Ecdysozoa</taxon>
        <taxon>Arthropoda</taxon>
        <taxon>Chelicerata</taxon>
        <taxon>Arachnida</taxon>
        <taxon>Araneae</taxon>
        <taxon>Araneomorphae</taxon>
        <taxon>Entelegynae</taxon>
        <taxon>Araneoidea</taxon>
        <taxon>Araneidae</taxon>
        <taxon>Araneus</taxon>
    </lineage>
</organism>
<proteinExistence type="predicted"/>
<evidence type="ECO:0000313" key="1">
    <source>
        <dbReference type="EMBL" id="GBN59737.1"/>
    </source>
</evidence>
<name>A0A4Y2QAT8_ARAVE</name>
<sequence length="92" mass="10293">MEIPVQGEAKQCTSQSEFILLSSSTRFQYWMPSSDSPEHISNGVSLQKWLNETADIRLSVGTDTLGTLDTPNTSEFDRPLLPQRCTTQEVTD</sequence>